<name>A0A173UN13_9FIRM</name>
<dbReference type="SUPFAM" id="SSF54518">
    <property type="entry name" value="Tubby C-terminal domain-like"/>
    <property type="match status" value="1"/>
</dbReference>
<organism evidence="2 5">
    <name type="scientific">Roseburia intestinalis</name>
    <dbReference type="NCBI Taxonomy" id="166486"/>
    <lineage>
        <taxon>Bacteria</taxon>
        <taxon>Bacillati</taxon>
        <taxon>Bacillota</taxon>
        <taxon>Clostridia</taxon>
        <taxon>Lachnospirales</taxon>
        <taxon>Lachnospiraceae</taxon>
        <taxon>Roseburia</taxon>
    </lineage>
</organism>
<evidence type="ECO:0000313" key="5">
    <source>
        <dbReference type="Proteomes" id="UP000095350"/>
    </source>
</evidence>
<dbReference type="EMBL" id="WGGT01000013">
    <property type="protein sequence ID" value="MVQ46283.1"/>
    <property type="molecule type" value="Genomic_DNA"/>
</dbReference>
<dbReference type="Proteomes" id="UP000284051">
    <property type="component" value="Unassembled WGS sequence"/>
</dbReference>
<dbReference type="OrthoDB" id="652307at2"/>
<reference evidence="2 5" key="1">
    <citation type="submission" date="2015-09" db="EMBL/GenBank/DDBJ databases">
        <authorList>
            <consortium name="Pathogen Informatics"/>
        </authorList>
    </citation>
    <scope>NUCLEOTIDE SEQUENCE [LARGE SCALE GENOMIC DNA]</scope>
    <source>
        <strain evidence="2 5">2789STDY5834960</strain>
    </source>
</reference>
<dbReference type="EMBL" id="QRID01000012">
    <property type="protein sequence ID" value="RHG27258.1"/>
    <property type="molecule type" value="Genomic_DNA"/>
</dbReference>
<dbReference type="Proteomes" id="UP000095350">
    <property type="component" value="Unassembled WGS sequence"/>
</dbReference>
<dbReference type="AlphaFoldDB" id="A0A173UN13"/>
<dbReference type="PaxDb" id="166486-ERS852572_02186"/>
<dbReference type="Pfam" id="PF04525">
    <property type="entry name" value="LOR"/>
    <property type="match status" value="1"/>
</dbReference>
<evidence type="ECO:0000256" key="1">
    <source>
        <dbReference type="ARBA" id="ARBA00005437"/>
    </source>
</evidence>
<evidence type="ECO:0000313" key="7">
    <source>
        <dbReference type="Proteomes" id="UP000479531"/>
    </source>
</evidence>
<evidence type="ECO:0000313" key="4">
    <source>
        <dbReference type="EMBL" id="RHG27258.1"/>
    </source>
</evidence>
<dbReference type="InterPro" id="IPR007612">
    <property type="entry name" value="LOR"/>
</dbReference>
<gene>
    <name evidence="4" type="ORF">DW264_12580</name>
    <name evidence="2" type="ORF">ERS852572_02186</name>
    <name evidence="3" type="ORF">GCK47_11360</name>
</gene>
<dbReference type="RefSeq" id="WP_055194607.1">
    <property type="nucleotide sequence ID" value="NZ_CABIYH010000015.1"/>
</dbReference>
<evidence type="ECO:0000313" key="3">
    <source>
        <dbReference type="EMBL" id="MVQ46283.1"/>
    </source>
</evidence>
<reference evidence="4 6" key="2">
    <citation type="submission" date="2018-08" db="EMBL/GenBank/DDBJ databases">
        <title>A genome reference for cultivated species of the human gut microbiota.</title>
        <authorList>
            <person name="Zou Y."/>
            <person name="Xue W."/>
            <person name="Luo G."/>
        </authorList>
    </citation>
    <scope>NUCLEOTIDE SEQUENCE [LARGE SCALE GENOMIC DNA]</scope>
    <source>
        <strain evidence="4 6">AM22-21LB</strain>
    </source>
</reference>
<reference evidence="3 7" key="3">
    <citation type="submission" date="2019-10" db="EMBL/GenBank/DDBJ databases">
        <title>Roseburia spp. ameliorate alcoholic fatty liver via restoration of gut barrier function.</title>
        <authorList>
            <person name="Seo B."/>
            <person name="Ko G."/>
        </authorList>
    </citation>
    <scope>NUCLEOTIDE SEQUENCE [LARGE SCALE GENOMIC DNA]</scope>
    <source>
        <strain evidence="3 7">SNUG30017</strain>
    </source>
</reference>
<dbReference type="Gene3D" id="2.40.160.200">
    <property type="entry name" value="LURP1-related"/>
    <property type="match status" value="1"/>
</dbReference>
<sequence>MRLLIKQRVFSWSDTYDVYDEEGNVRYFVRAEVFALGHQIHVYDAAHVEVGMIRQKLFNLLPVFEIETGGIKRGQIEKQFTLFRPKYDIDFNGWRVEGDFLGWDYDVYSGCSSIIHISKQLLHWGDTYVIDFTNPGDELLGMMLVIAIDAANCSQNK</sequence>
<dbReference type="InterPro" id="IPR038595">
    <property type="entry name" value="LOR_sf"/>
</dbReference>
<evidence type="ECO:0000313" key="2">
    <source>
        <dbReference type="EMBL" id="CUN15726.1"/>
    </source>
</evidence>
<proteinExistence type="inferred from homology"/>
<evidence type="ECO:0000313" key="6">
    <source>
        <dbReference type="Proteomes" id="UP000284051"/>
    </source>
</evidence>
<protein>
    <submittedName>
        <fullName evidence="2">Protein of uncharacterized function (DUF567)</fullName>
    </submittedName>
</protein>
<comment type="similarity">
    <text evidence="1">Belongs to the LOR family.</text>
</comment>
<dbReference type="EMBL" id="CYXZ01000015">
    <property type="protein sequence ID" value="CUN15726.1"/>
    <property type="molecule type" value="Genomic_DNA"/>
</dbReference>
<dbReference type="Proteomes" id="UP000479531">
    <property type="component" value="Unassembled WGS sequence"/>
</dbReference>
<accession>A0A173UN13</accession>
<dbReference type="InterPro" id="IPR025659">
    <property type="entry name" value="Tubby-like_C"/>
</dbReference>
<dbReference type="STRING" id="166486.ERS852572_02186"/>